<dbReference type="Pfam" id="PF18132">
    <property type="entry name" value="Tyrosinase_C"/>
    <property type="match status" value="1"/>
</dbReference>
<evidence type="ECO:0000256" key="11">
    <source>
        <dbReference type="SAM" id="SignalP"/>
    </source>
</evidence>
<evidence type="ECO:0000259" key="13">
    <source>
        <dbReference type="Pfam" id="PF18132"/>
    </source>
</evidence>
<keyword evidence="4" id="KW-0479">Metal-binding</keyword>
<feature type="domain" description="Tyrosinase copper-binding" evidence="12">
    <location>
        <begin position="82"/>
        <end position="317"/>
    </location>
</feature>
<evidence type="ECO:0000256" key="10">
    <source>
        <dbReference type="ARBA" id="ARBA00048881"/>
    </source>
</evidence>
<gene>
    <name evidence="14" type="primary">TYR_3</name>
    <name evidence="14" type="ORF">DBV05_g5591</name>
</gene>
<evidence type="ECO:0000256" key="8">
    <source>
        <dbReference type="ARBA" id="ARBA00023101"/>
    </source>
</evidence>
<dbReference type="PANTHER" id="PTHR11474">
    <property type="entry name" value="TYROSINASE FAMILY MEMBER"/>
    <property type="match status" value="1"/>
</dbReference>
<dbReference type="Gene3D" id="1.10.1280.10">
    <property type="entry name" value="Di-copper center containing domain from catechol oxidase"/>
    <property type="match status" value="1"/>
</dbReference>
<comment type="catalytic activity">
    <reaction evidence="9">
        <text>2 L-dopa + O2 = 2 L-dopaquinone + 2 H2O</text>
        <dbReference type="Rhea" id="RHEA:34287"/>
        <dbReference type="ChEBI" id="CHEBI:15377"/>
        <dbReference type="ChEBI" id="CHEBI:15379"/>
        <dbReference type="ChEBI" id="CHEBI:57504"/>
        <dbReference type="ChEBI" id="CHEBI:57924"/>
        <dbReference type="EC" id="1.14.18.1"/>
    </reaction>
</comment>
<comment type="caution">
    <text evidence="14">The sequence shown here is derived from an EMBL/GenBank/DDBJ whole genome shotgun (WGS) entry which is preliminary data.</text>
</comment>
<dbReference type="AlphaFoldDB" id="A0A5N5DDM5"/>
<dbReference type="Pfam" id="PF00264">
    <property type="entry name" value="Tyrosinase"/>
    <property type="match status" value="1"/>
</dbReference>
<proteinExistence type="inferred from homology"/>
<evidence type="ECO:0000313" key="15">
    <source>
        <dbReference type="Proteomes" id="UP000325902"/>
    </source>
</evidence>
<keyword evidence="8" id="KW-0470">Melanin biosynthesis</keyword>
<dbReference type="EMBL" id="VCHE01000030">
    <property type="protein sequence ID" value="KAB2575707.1"/>
    <property type="molecule type" value="Genomic_DNA"/>
</dbReference>
<evidence type="ECO:0000256" key="2">
    <source>
        <dbReference type="ARBA" id="ARBA00009928"/>
    </source>
</evidence>
<dbReference type="GO" id="GO:0046872">
    <property type="term" value="F:metal ion binding"/>
    <property type="evidence" value="ECO:0007669"/>
    <property type="project" value="UniProtKB-KW"/>
</dbReference>
<dbReference type="SUPFAM" id="SSF48056">
    <property type="entry name" value="Di-copper centre-containing domain"/>
    <property type="match status" value="1"/>
</dbReference>
<keyword evidence="11" id="KW-0732">Signal</keyword>
<dbReference type="InterPro" id="IPR002227">
    <property type="entry name" value="Tyrosinase_Cu-bd"/>
</dbReference>
<evidence type="ECO:0000256" key="3">
    <source>
        <dbReference type="ARBA" id="ARBA00011906"/>
    </source>
</evidence>
<evidence type="ECO:0000256" key="1">
    <source>
        <dbReference type="ARBA" id="ARBA00001973"/>
    </source>
</evidence>
<sequence>MRFVDISTALGALSLLSLGANASPVDHELFERQNSFFALTGASGGIAPRQEVRDLATNPDQWNLFVLAMQRFQSKNQNDKFSWYSIAGIHGRPYANWDGVGPYGSSPWWPGYCPHSSNLFGSWHRPYLSLYEQLLIQYANEIINETPPGNARSRLQAAVGSLRLPYWDWARKSSNGAVIPDALMAPNIQVTYPQNGSSTTIPNPLYAYRFQVVPDNNFESNYARNRQTFRSANAESNLQASYTSRRNSLITLFSRNQGYNTFSTDANNNQNTNLEGIHNSVHSAVGGYMQQIAYSAMDPIFAMHHANIDRVIAIWQALYPNNWVTYATQGSGTRTMAPFSGQDGNSPLTPFHRDTSGTFWTSNAVRDTRVFSYTYPDLIGISGSSQLISNLNQMYGSGVTNSALRAGADADASAPAVTYDYMAQVTLDKSVLGGQPYEVQFSLDGQYVASYAALAIPPPPGAQRKIVTSSGSVMLTDVLAQKNINTSDRDSTEQYLAEKLKWQVVQNDQVVASCPGLNVTVSSAEVKPAKTVSQFAIQVEPPQPIDNSTTPA</sequence>
<feature type="chain" id="PRO_5024852773" description="tyrosinase" evidence="11">
    <location>
        <begin position="23"/>
        <end position="552"/>
    </location>
</feature>
<accession>A0A5N5DDM5</accession>
<dbReference type="PRINTS" id="PR00092">
    <property type="entry name" value="TYROSINASE"/>
</dbReference>
<feature type="domain" description="Tyrosinase C-terminal" evidence="13">
    <location>
        <begin position="420"/>
        <end position="521"/>
    </location>
</feature>
<dbReference type="GO" id="GO:0042438">
    <property type="term" value="P:melanin biosynthetic process"/>
    <property type="evidence" value="ECO:0007669"/>
    <property type="project" value="UniProtKB-KW"/>
</dbReference>
<keyword evidence="6" id="KW-0186">Copper</keyword>
<protein>
    <recommendedName>
        <fullName evidence="3">tyrosinase</fullName>
        <ecNumber evidence="3">1.14.18.1</ecNumber>
    </recommendedName>
</protein>
<evidence type="ECO:0000256" key="5">
    <source>
        <dbReference type="ARBA" id="ARBA00023002"/>
    </source>
</evidence>
<dbReference type="InterPro" id="IPR041640">
    <property type="entry name" value="Tyrosinase_C"/>
</dbReference>
<dbReference type="EC" id="1.14.18.1" evidence="3"/>
<dbReference type="GO" id="GO:0004503">
    <property type="term" value="F:tyrosinase activity"/>
    <property type="evidence" value="ECO:0007669"/>
    <property type="project" value="UniProtKB-EC"/>
</dbReference>
<evidence type="ECO:0000256" key="6">
    <source>
        <dbReference type="ARBA" id="ARBA00023008"/>
    </source>
</evidence>
<dbReference type="Proteomes" id="UP000325902">
    <property type="component" value="Unassembled WGS sequence"/>
</dbReference>
<dbReference type="InterPro" id="IPR008922">
    <property type="entry name" value="Di-copper_centre_dom_sf"/>
</dbReference>
<organism evidence="14 15">
    <name type="scientific">Lasiodiplodia theobromae</name>
    <dbReference type="NCBI Taxonomy" id="45133"/>
    <lineage>
        <taxon>Eukaryota</taxon>
        <taxon>Fungi</taxon>
        <taxon>Dikarya</taxon>
        <taxon>Ascomycota</taxon>
        <taxon>Pezizomycotina</taxon>
        <taxon>Dothideomycetes</taxon>
        <taxon>Dothideomycetes incertae sedis</taxon>
        <taxon>Botryosphaeriales</taxon>
        <taxon>Botryosphaeriaceae</taxon>
        <taxon>Lasiodiplodia</taxon>
    </lineage>
</organism>
<evidence type="ECO:0000256" key="7">
    <source>
        <dbReference type="ARBA" id="ARBA00023033"/>
    </source>
</evidence>
<name>A0A5N5DDM5_9PEZI</name>
<evidence type="ECO:0000313" key="14">
    <source>
        <dbReference type="EMBL" id="KAB2575707.1"/>
    </source>
</evidence>
<dbReference type="PANTHER" id="PTHR11474:SF76">
    <property type="entry name" value="SHKT DOMAIN-CONTAINING PROTEIN"/>
    <property type="match status" value="1"/>
</dbReference>
<keyword evidence="5" id="KW-0560">Oxidoreductase</keyword>
<reference evidence="14 15" key="1">
    <citation type="journal article" date="2019" name="Sci. Rep.">
        <title>A multi-omics analysis of the grapevine pathogen Lasiodiplodia theobromae reveals that temperature affects the expression of virulence- and pathogenicity-related genes.</title>
        <authorList>
            <person name="Felix C."/>
            <person name="Meneses R."/>
            <person name="Goncalves M.F.M."/>
            <person name="Tilleman L."/>
            <person name="Duarte A.S."/>
            <person name="Jorrin-Novo J.V."/>
            <person name="Van de Peer Y."/>
            <person name="Deforce D."/>
            <person name="Van Nieuwerburgh F."/>
            <person name="Esteves A.C."/>
            <person name="Alves A."/>
        </authorList>
    </citation>
    <scope>NUCLEOTIDE SEQUENCE [LARGE SCALE GENOMIC DNA]</scope>
    <source>
        <strain evidence="14 15">LA-SOL3</strain>
    </source>
</reference>
<dbReference type="OrthoDB" id="6132182at2759"/>
<evidence type="ECO:0000259" key="12">
    <source>
        <dbReference type="Pfam" id="PF00264"/>
    </source>
</evidence>
<evidence type="ECO:0000256" key="4">
    <source>
        <dbReference type="ARBA" id="ARBA00022723"/>
    </source>
</evidence>
<comment type="cofactor">
    <cofactor evidence="1">
        <name>Cu(2+)</name>
        <dbReference type="ChEBI" id="CHEBI:29036"/>
    </cofactor>
</comment>
<comment type="similarity">
    <text evidence="2">Belongs to the tyrosinase family.</text>
</comment>
<keyword evidence="7" id="KW-0503">Monooxygenase</keyword>
<evidence type="ECO:0000256" key="9">
    <source>
        <dbReference type="ARBA" id="ARBA00048233"/>
    </source>
</evidence>
<keyword evidence="15" id="KW-1185">Reference proteome</keyword>
<comment type="catalytic activity">
    <reaction evidence="10">
        <text>L-tyrosine + O2 = L-dopaquinone + H2O</text>
        <dbReference type="Rhea" id="RHEA:18117"/>
        <dbReference type="ChEBI" id="CHEBI:15377"/>
        <dbReference type="ChEBI" id="CHEBI:15379"/>
        <dbReference type="ChEBI" id="CHEBI:57924"/>
        <dbReference type="ChEBI" id="CHEBI:58315"/>
        <dbReference type="EC" id="1.14.18.1"/>
    </reaction>
</comment>
<dbReference type="InterPro" id="IPR050316">
    <property type="entry name" value="Tyrosinase/Hemocyanin"/>
</dbReference>
<feature type="signal peptide" evidence="11">
    <location>
        <begin position="1"/>
        <end position="22"/>
    </location>
</feature>